<comment type="similarity">
    <text evidence="5">Belongs to the ATG33 family.</text>
</comment>
<dbReference type="AlphaFoldDB" id="A0A383UUZ0"/>
<organism evidence="7 8">
    <name type="scientific">Blumeria hordei</name>
    <name type="common">Barley powdery mildew</name>
    <name type="synonym">Blumeria graminis f. sp. hordei</name>
    <dbReference type="NCBI Taxonomy" id="2867405"/>
    <lineage>
        <taxon>Eukaryota</taxon>
        <taxon>Fungi</taxon>
        <taxon>Dikarya</taxon>
        <taxon>Ascomycota</taxon>
        <taxon>Pezizomycotina</taxon>
        <taxon>Leotiomycetes</taxon>
        <taxon>Erysiphales</taxon>
        <taxon>Erysiphaceae</taxon>
        <taxon>Blumeria</taxon>
    </lineage>
</organism>
<evidence type="ECO:0000256" key="4">
    <source>
        <dbReference type="ARBA" id="ARBA00023136"/>
    </source>
</evidence>
<comment type="subcellular location">
    <subcellularLocation>
        <location evidence="1">Membrane</location>
        <topology evidence="1">Multi-pass membrane protein</topology>
    </subcellularLocation>
</comment>
<keyword evidence="3 6" id="KW-1133">Transmembrane helix</keyword>
<feature type="transmembrane region" description="Helical" evidence="6">
    <location>
        <begin position="169"/>
        <end position="188"/>
    </location>
</feature>
<dbReference type="GO" id="GO:0000422">
    <property type="term" value="P:autophagy of mitochondrion"/>
    <property type="evidence" value="ECO:0007669"/>
    <property type="project" value="TreeGrafter"/>
</dbReference>
<name>A0A383UUZ0_BLUHO</name>
<dbReference type="GO" id="GO:0016236">
    <property type="term" value="P:macroautophagy"/>
    <property type="evidence" value="ECO:0007669"/>
    <property type="project" value="TreeGrafter"/>
</dbReference>
<gene>
    <name evidence="7" type="ORF">BLGHR1_13959</name>
</gene>
<evidence type="ECO:0000256" key="5">
    <source>
        <dbReference type="ARBA" id="ARBA00038013"/>
    </source>
</evidence>
<evidence type="ECO:0000313" key="7">
    <source>
        <dbReference type="EMBL" id="SZF03170.1"/>
    </source>
</evidence>
<evidence type="ECO:0000256" key="3">
    <source>
        <dbReference type="ARBA" id="ARBA00022989"/>
    </source>
</evidence>
<evidence type="ECO:0000313" key="8">
    <source>
        <dbReference type="Proteomes" id="UP000275772"/>
    </source>
</evidence>
<feature type="transmembrane region" description="Helical" evidence="6">
    <location>
        <begin position="85"/>
        <end position="106"/>
    </location>
</feature>
<dbReference type="VEuPathDB" id="FungiDB:BLGHR1_13959"/>
<keyword evidence="4 6" id="KW-0472">Membrane</keyword>
<evidence type="ECO:0000256" key="1">
    <source>
        <dbReference type="ARBA" id="ARBA00004141"/>
    </source>
</evidence>
<proteinExistence type="inferred from homology"/>
<dbReference type="PANTHER" id="PTHR37278:SF1">
    <property type="entry name" value="AUTOPHAGY-RELATED PROTEIN 33-RELATED"/>
    <property type="match status" value="1"/>
</dbReference>
<dbReference type="EMBL" id="UNSH01000046">
    <property type="protein sequence ID" value="SZF03170.1"/>
    <property type="molecule type" value="Genomic_DNA"/>
</dbReference>
<evidence type="ECO:0000256" key="6">
    <source>
        <dbReference type="SAM" id="Phobius"/>
    </source>
</evidence>
<keyword evidence="2 6" id="KW-0812">Transmembrane</keyword>
<reference evidence="7 8" key="1">
    <citation type="submission" date="2017-11" db="EMBL/GenBank/DDBJ databases">
        <authorList>
            <person name="Kracher B."/>
        </authorList>
    </citation>
    <scope>NUCLEOTIDE SEQUENCE [LARGE SCALE GENOMIC DNA]</scope>
    <source>
        <strain evidence="7 8">RACE1</strain>
    </source>
</reference>
<sequence length="201" mass="21909">MACSLVSTLKFVGVVSLGLQTGLSYTLSVLILPLLSTLPPSASGSILFKILTTISLCHFRALASVSSSCFLLAHFLSPRAHKHPYLLWTTAFIGISFAADIFPVALDSKDILAVTGLKHCCKSDDQIQEQETLQMDASYEVLNPDDQIVKDCDEIETTSHMEDYMLSQLIRTSIMAAGFAMSVVGIWGERFGNLSLSRVTK</sequence>
<feature type="transmembrane region" description="Helical" evidence="6">
    <location>
        <begin position="46"/>
        <end position="73"/>
    </location>
</feature>
<dbReference type="PANTHER" id="PTHR37278">
    <property type="entry name" value="AUTOPHAGY-RELATED PROTEIN 33-RELATED"/>
    <property type="match status" value="1"/>
</dbReference>
<feature type="transmembrane region" description="Helical" evidence="6">
    <location>
        <begin position="12"/>
        <end position="34"/>
    </location>
</feature>
<protein>
    <submittedName>
        <fullName evidence="7">Uncharacterized protein</fullName>
    </submittedName>
</protein>
<accession>A0A383UUZ0</accession>
<dbReference type="GO" id="GO:0005741">
    <property type="term" value="C:mitochondrial outer membrane"/>
    <property type="evidence" value="ECO:0007669"/>
    <property type="project" value="TreeGrafter"/>
</dbReference>
<dbReference type="Proteomes" id="UP000275772">
    <property type="component" value="Unassembled WGS sequence"/>
</dbReference>
<dbReference type="InterPro" id="IPR051668">
    <property type="entry name" value="ATG33"/>
</dbReference>
<evidence type="ECO:0000256" key="2">
    <source>
        <dbReference type="ARBA" id="ARBA00022692"/>
    </source>
</evidence>